<accession>A0A3A5JSF6</accession>
<dbReference type="AlphaFoldDB" id="A0A3A5JSF6"/>
<dbReference type="CDD" id="cd00761">
    <property type="entry name" value="Glyco_tranf_GTA_type"/>
    <property type="match status" value="1"/>
</dbReference>
<dbReference type="PANTHER" id="PTHR22916:SF3">
    <property type="entry name" value="UDP-GLCNAC:BETAGAL BETA-1,3-N-ACETYLGLUCOSAMINYLTRANSFERASE-LIKE PROTEIN 1"/>
    <property type="match status" value="1"/>
</dbReference>
<dbReference type="Pfam" id="PF00535">
    <property type="entry name" value="Glycos_transf_2"/>
    <property type="match status" value="1"/>
</dbReference>
<dbReference type="RefSeq" id="WP_120064373.1">
    <property type="nucleotide sequence ID" value="NZ_QZWH01000015.1"/>
</dbReference>
<dbReference type="EMBL" id="QZWH01000015">
    <property type="protein sequence ID" value="RJT23864.1"/>
    <property type="molecule type" value="Genomic_DNA"/>
</dbReference>
<comment type="caution">
    <text evidence="2">The sequence shown here is derived from an EMBL/GenBank/DDBJ whole genome shotgun (WGS) entry which is preliminary data.</text>
</comment>
<evidence type="ECO:0000259" key="1">
    <source>
        <dbReference type="Pfam" id="PF00535"/>
    </source>
</evidence>
<dbReference type="SUPFAM" id="SSF53448">
    <property type="entry name" value="Nucleotide-diphospho-sugar transferases"/>
    <property type="match status" value="1"/>
</dbReference>
<dbReference type="Gene3D" id="3.90.550.10">
    <property type="entry name" value="Spore Coat Polysaccharide Biosynthesis Protein SpsA, Chain A"/>
    <property type="match status" value="1"/>
</dbReference>
<reference evidence="2 3" key="1">
    <citation type="submission" date="2018-09" db="EMBL/GenBank/DDBJ databases">
        <title>Draft genome sequence of Buttiauxella izardii CCUG 35510T.</title>
        <authorList>
            <person name="Salva-Serra F."/>
            <person name="Marathe N."/>
            <person name="Moore E."/>
            <person name="Stadler-Svensson L."/>
            <person name="Engstrom-Jakobsson H."/>
        </authorList>
    </citation>
    <scope>NUCLEOTIDE SEQUENCE [LARGE SCALE GENOMIC DNA]</scope>
    <source>
        <strain evidence="2 3">CCUG 35510</strain>
    </source>
</reference>
<dbReference type="GO" id="GO:0016758">
    <property type="term" value="F:hexosyltransferase activity"/>
    <property type="evidence" value="ECO:0007669"/>
    <property type="project" value="UniProtKB-ARBA"/>
</dbReference>
<keyword evidence="2" id="KW-0808">Transferase</keyword>
<gene>
    <name evidence="2" type="ORF">D6029_08620</name>
</gene>
<keyword evidence="3" id="KW-1185">Reference proteome</keyword>
<evidence type="ECO:0000313" key="3">
    <source>
        <dbReference type="Proteomes" id="UP000276295"/>
    </source>
</evidence>
<dbReference type="PANTHER" id="PTHR22916">
    <property type="entry name" value="GLYCOSYLTRANSFERASE"/>
    <property type="match status" value="1"/>
</dbReference>
<evidence type="ECO:0000313" key="2">
    <source>
        <dbReference type="EMBL" id="RJT23864.1"/>
    </source>
</evidence>
<sequence length="306" mass="35180">MTERPLLSIIIAAHNCEATIGATFQSLLNALGSAIEESEIIIINDASKDSTADIIAKFADQHSQVSVSAVDYKNVGLVRQHGISLSQGEYITMLDSDDIVKSGSFPAIFSFLRNTRPDMLLTRLHEIRDLNKIDHQWSGLNPEKLSQDETITRFLIHKDLQAYLCGQFIKRDIYRSHIIPSMTCYEDFYIFPSMLLDAQDIYFQYDSPYYYIKHSGSLSTTPDQSKITNLIVCTLKMETVLPKKFHHLILCHWLDIYLKHSIFLKESNQKDVVEKRVLMTHSLGFFLNHNVRLSYKRKALSTLWKN</sequence>
<organism evidence="2 3">
    <name type="scientific">Buttiauxella izardii</name>
    <dbReference type="NCBI Taxonomy" id="82991"/>
    <lineage>
        <taxon>Bacteria</taxon>
        <taxon>Pseudomonadati</taxon>
        <taxon>Pseudomonadota</taxon>
        <taxon>Gammaproteobacteria</taxon>
        <taxon>Enterobacterales</taxon>
        <taxon>Enterobacteriaceae</taxon>
        <taxon>Buttiauxella</taxon>
    </lineage>
</organism>
<feature type="domain" description="Glycosyltransferase 2-like" evidence="1">
    <location>
        <begin position="8"/>
        <end position="136"/>
    </location>
</feature>
<name>A0A3A5JSF6_9ENTR</name>
<dbReference type="InterPro" id="IPR029044">
    <property type="entry name" value="Nucleotide-diphossugar_trans"/>
</dbReference>
<dbReference type="Proteomes" id="UP000276295">
    <property type="component" value="Unassembled WGS sequence"/>
</dbReference>
<dbReference type="OrthoDB" id="6432904at2"/>
<dbReference type="InterPro" id="IPR001173">
    <property type="entry name" value="Glyco_trans_2-like"/>
</dbReference>
<proteinExistence type="predicted"/>
<protein>
    <submittedName>
        <fullName evidence="2">Glycosyltransferase family 2 protein</fullName>
    </submittedName>
</protein>